<protein>
    <recommendedName>
        <fullName evidence="12 13">ATP synthase subunit a</fullName>
    </recommendedName>
    <alternativeName>
        <fullName evidence="12">ATP synthase F0 sector subunit a</fullName>
    </alternativeName>
    <alternativeName>
        <fullName evidence="12">F-ATPase subunit 6</fullName>
    </alternativeName>
</protein>
<dbReference type="NCBIfam" id="TIGR01131">
    <property type="entry name" value="ATP_synt_6_or_A"/>
    <property type="match status" value="1"/>
</dbReference>
<keyword evidence="4 12" id="KW-1003">Cell membrane</keyword>
<keyword evidence="5 12" id="KW-0138">CF(0)</keyword>
<dbReference type="RefSeq" id="WP_006965731.1">
    <property type="nucleotide sequence ID" value="NZ_APJX01000004.1"/>
</dbReference>
<evidence type="ECO:0000256" key="4">
    <source>
        <dbReference type="ARBA" id="ARBA00022475"/>
    </source>
</evidence>
<dbReference type="PROSITE" id="PS00449">
    <property type="entry name" value="ATPASE_A"/>
    <property type="match status" value="1"/>
</dbReference>
<comment type="function">
    <text evidence="12 13">Key component of the proton channel; it plays a direct role in the translocation of protons across the membrane.</text>
</comment>
<proteinExistence type="inferred from homology"/>
<evidence type="ECO:0000256" key="9">
    <source>
        <dbReference type="ARBA" id="ARBA00023065"/>
    </source>
</evidence>
<evidence type="ECO:0000256" key="12">
    <source>
        <dbReference type="HAMAP-Rule" id="MF_01393"/>
    </source>
</evidence>
<feature type="transmembrane region" description="Helical" evidence="12">
    <location>
        <begin position="180"/>
        <end position="198"/>
    </location>
</feature>
<evidence type="ECO:0000256" key="7">
    <source>
        <dbReference type="ARBA" id="ARBA00022781"/>
    </source>
</evidence>
<keyword evidence="7 12" id="KW-0375">Hydrogen ion transport</keyword>
<organism evidence="14 15">
    <name type="scientific">Desulfotignum phosphitoxidans DSM 13687</name>
    <dbReference type="NCBI Taxonomy" id="1286635"/>
    <lineage>
        <taxon>Bacteria</taxon>
        <taxon>Pseudomonadati</taxon>
        <taxon>Thermodesulfobacteriota</taxon>
        <taxon>Desulfobacteria</taxon>
        <taxon>Desulfobacterales</taxon>
        <taxon>Desulfobacteraceae</taxon>
        <taxon>Desulfotignum</taxon>
    </lineage>
</organism>
<dbReference type="GO" id="GO:0005886">
    <property type="term" value="C:plasma membrane"/>
    <property type="evidence" value="ECO:0007669"/>
    <property type="project" value="UniProtKB-SubCell"/>
</dbReference>
<evidence type="ECO:0000256" key="10">
    <source>
        <dbReference type="ARBA" id="ARBA00023136"/>
    </source>
</evidence>
<evidence type="ECO:0000256" key="11">
    <source>
        <dbReference type="ARBA" id="ARBA00023310"/>
    </source>
</evidence>
<dbReference type="CDD" id="cd00310">
    <property type="entry name" value="ATP-synt_Fo_a_6"/>
    <property type="match status" value="1"/>
</dbReference>
<dbReference type="PRINTS" id="PR00123">
    <property type="entry name" value="ATPASEA"/>
</dbReference>
<dbReference type="GO" id="GO:0046933">
    <property type="term" value="F:proton-transporting ATP synthase activity, rotational mechanism"/>
    <property type="evidence" value="ECO:0007669"/>
    <property type="project" value="UniProtKB-UniRule"/>
</dbReference>
<comment type="caution">
    <text evidence="14">The sequence shown here is derived from an EMBL/GenBank/DDBJ whole genome shotgun (WGS) entry which is preliminary data.</text>
</comment>
<evidence type="ECO:0000256" key="5">
    <source>
        <dbReference type="ARBA" id="ARBA00022547"/>
    </source>
</evidence>
<evidence type="ECO:0000256" key="2">
    <source>
        <dbReference type="ARBA" id="ARBA00006810"/>
    </source>
</evidence>
<dbReference type="InterPro" id="IPR045082">
    <property type="entry name" value="ATP_syn_F0_a_bact/chloroplast"/>
</dbReference>
<dbReference type="OrthoDB" id="9789241at2"/>
<dbReference type="SUPFAM" id="SSF81336">
    <property type="entry name" value="F1F0 ATP synthase subunit A"/>
    <property type="match status" value="1"/>
</dbReference>
<gene>
    <name evidence="12 14" type="primary">atpB</name>
    <name evidence="14" type="ORF">Dpo_4c00420</name>
</gene>
<evidence type="ECO:0000313" key="15">
    <source>
        <dbReference type="Proteomes" id="UP000014216"/>
    </source>
</evidence>
<feature type="transmembrane region" description="Helical" evidence="12">
    <location>
        <begin position="113"/>
        <end position="131"/>
    </location>
</feature>
<dbReference type="InterPro" id="IPR023011">
    <property type="entry name" value="ATP_synth_F0_asu_AS"/>
</dbReference>
<dbReference type="EMBL" id="APJX01000004">
    <property type="protein sequence ID" value="EMS79495.1"/>
    <property type="molecule type" value="Genomic_DNA"/>
</dbReference>
<dbReference type="Gene3D" id="1.20.120.220">
    <property type="entry name" value="ATP synthase, F0 complex, subunit A"/>
    <property type="match status" value="1"/>
</dbReference>
<feature type="transmembrane region" description="Helical" evidence="12">
    <location>
        <begin position="81"/>
        <end position="101"/>
    </location>
</feature>
<keyword evidence="6 12" id="KW-0812">Transmembrane</keyword>
<dbReference type="PATRIC" id="fig|1286635.3.peg.2077"/>
<keyword evidence="11 12" id="KW-0066">ATP synthesis</keyword>
<evidence type="ECO:0000256" key="13">
    <source>
        <dbReference type="RuleBase" id="RU000483"/>
    </source>
</evidence>
<evidence type="ECO:0000313" key="14">
    <source>
        <dbReference type="EMBL" id="EMS79495.1"/>
    </source>
</evidence>
<dbReference type="Pfam" id="PF00119">
    <property type="entry name" value="ATP-synt_A"/>
    <property type="match status" value="1"/>
</dbReference>
<sequence>MEHPYLFLTSVFGLFGLEEWAASHPHVTYMWLAMLILIVFGWLAGKSVSLVPETAQNVFEVLISGMEEFVVSITGEEGRKSYPLLITIFLFVLVGNLMGLVPSLYPPTASVNTTMALALIAVGWSHVVGVWHHGFKYIKHFLGPVPLMIPLFLPIELIAHMARVLSLTFRLFGNMMGHELVVLILLMLGGMFLAPLPVMAMGVFVALVQAFVFFLLSTMYIAGAIEEAH</sequence>
<dbReference type="HAMAP" id="MF_01393">
    <property type="entry name" value="ATP_synth_a_bact"/>
    <property type="match status" value="1"/>
</dbReference>
<evidence type="ECO:0000256" key="1">
    <source>
        <dbReference type="ARBA" id="ARBA00004141"/>
    </source>
</evidence>
<dbReference type="GO" id="GO:0016787">
    <property type="term" value="F:hydrolase activity"/>
    <property type="evidence" value="ECO:0007669"/>
    <property type="project" value="UniProtKB-KW"/>
</dbReference>
<dbReference type="GO" id="GO:0045259">
    <property type="term" value="C:proton-transporting ATP synthase complex"/>
    <property type="evidence" value="ECO:0007669"/>
    <property type="project" value="UniProtKB-KW"/>
</dbReference>
<dbReference type="PANTHER" id="PTHR42823">
    <property type="entry name" value="ATP SYNTHASE SUBUNIT A, CHLOROPLASTIC"/>
    <property type="match status" value="1"/>
</dbReference>
<dbReference type="GO" id="GO:0042777">
    <property type="term" value="P:proton motive force-driven plasma membrane ATP synthesis"/>
    <property type="evidence" value="ECO:0007669"/>
    <property type="project" value="TreeGrafter"/>
</dbReference>
<keyword evidence="10 12" id="KW-0472">Membrane</keyword>
<feature type="transmembrane region" description="Helical" evidence="12">
    <location>
        <begin position="204"/>
        <end position="225"/>
    </location>
</feature>
<dbReference type="AlphaFoldDB" id="S0FXN0"/>
<keyword evidence="3 12" id="KW-0813">Transport</keyword>
<keyword evidence="9 12" id="KW-0406">Ion transport</keyword>
<reference evidence="14 15" key="1">
    <citation type="journal article" date="2013" name="Genome Announc.">
        <title>Draft Genome Sequence of Desulfotignum phosphitoxidans DSM 13687 Strain FiPS-3.</title>
        <authorList>
            <person name="Poehlein A."/>
            <person name="Daniel R."/>
            <person name="Simeonova D.D."/>
        </authorList>
    </citation>
    <scope>NUCLEOTIDE SEQUENCE [LARGE SCALE GENOMIC DNA]</scope>
    <source>
        <strain evidence="14 15">DSM 13687</strain>
    </source>
</reference>
<keyword evidence="14" id="KW-0378">Hydrolase</keyword>
<feature type="transmembrane region" description="Helical" evidence="12">
    <location>
        <begin position="31"/>
        <end position="51"/>
    </location>
</feature>
<keyword evidence="15" id="KW-1185">Reference proteome</keyword>
<evidence type="ECO:0000256" key="8">
    <source>
        <dbReference type="ARBA" id="ARBA00022989"/>
    </source>
</evidence>
<evidence type="ECO:0000256" key="6">
    <source>
        <dbReference type="ARBA" id="ARBA00022692"/>
    </source>
</evidence>
<comment type="similarity">
    <text evidence="2 12 13">Belongs to the ATPase A chain family.</text>
</comment>
<evidence type="ECO:0000256" key="3">
    <source>
        <dbReference type="ARBA" id="ARBA00022448"/>
    </source>
</evidence>
<comment type="subcellular location">
    <subcellularLocation>
        <location evidence="12 13">Cell membrane</location>
        <topology evidence="12 13">Multi-pass membrane protein</topology>
    </subcellularLocation>
    <subcellularLocation>
        <location evidence="1">Membrane</location>
        <topology evidence="1">Multi-pass membrane protein</topology>
    </subcellularLocation>
</comment>
<dbReference type="Proteomes" id="UP000014216">
    <property type="component" value="Unassembled WGS sequence"/>
</dbReference>
<name>S0FXN0_9BACT</name>
<dbReference type="PANTHER" id="PTHR42823:SF3">
    <property type="entry name" value="ATP SYNTHASE SUBUNIT A, CHLOROPLASTIC"/>
    <property type="match status" value="1"/>
</dbReference>
<dbReference type="InterPro" id="IPR035908">
    <property type="entry name" value="F0_ATP_A_sf"/>
</dbReference>
<dbReference type="InterPro" id="IPR000568">
    <property type="entry name" value="ATP_synth_F0_asu"/>
</dbReference>
<accession>S0FXN0</accession>
<feature type="transmembrane region" description="Helical" evidence="12">
    <location>
        <begin position="137"/>
        <end position="159"/>
    </location>
</feature>
<keyword evidence="8 12" id="KW-1133">Transmembrane helix</keyword>